<dbReference type="GO" id="GO:1903457">
    <property type="term" value="P:lactate catabolic process"/>
    <property type="evidence" value="ECO:0007669"/>
    <property type="project" value="TreeGrafter"/>
</dbReference>
<evidence type="ECO:0000313" key="11">
    <source>
        <dbReference type="EMBL" id="KAH7415176.1"/>
    </source>
</evidence>
<dbReference type="OrthoDB" id="5332616at2759"/>
<evidence type="ECO:0000256" key="6">
    <source>
        <dbReference type="ARBA" id="ARBA00022946"/>
    </source>
</evidence>
<dbReference type="FunFam" id="3.30.70.2740:FF:000001">
    <property type="entry name" value="D-lactate dehydrogenase mitochondrial"/>
    <property type="match status" value="1"/>
</dbReference>
<dbReference type="InterPro" id="IPR016164">
    <property type="entry name" value="FAD-linked_Oxase-like_C"/>
</dbReference>
<dbReference type="Proteomes" id="UP000825935">
    <property type="component" value="Chromosome 14"/>
</dbReference>
<comment type="cofactor">
    <cofactor evidence="1">
        <name>FAD</name>
        <dbReference type="ChEBI" id="CHEBI:57692"/>
    </cofactor>
</comment>
<protein>
    <recommendedName>
        <fullName evidence="9">D-lactate dehydrogenase (cytochrome)</fullName>
        <ecNumber evidence="9">1.1.2.4</ecNumber>
    </recommendedName>
</protein>
<dbReference type="Gene3D" id="3.30.465.10">
    <property type="match status" value="1"/>
</dbReference>
<dbReference type="EC" id="1.1.2.4" evidence="9"/>
<dbReference type="GO" id="GO:0071949">
    <property type="term" value="F:FAD binding"/>
    <property type="evidence" value="ECO:0007669"/>
    <property type="project" value="InterPro"/>
</dbReference>
<evidence type="ECO:0000313" key="12">
    <source>
        <dbReference type="Proteomes" id="UP000825935"/>
    </source>
</evidence>
<dbReference type="InterPro" id="IPR036318">
    <property type="entry name" value="FAD-bd_PCMH-like_sf"/>
</dbReference>
<keyword evidence="7" id="KW-0560">Oxidoreductase</keyword>
<evidence type="ECO:0000256" key="5">
    <source>
        <dbReference type="ARBA" id="ARBA00022827"/>
    </source>
</evidence>
<dbReference type="InterPro" id="IPR016169">
    <property type="entry name" value="FAD-bd_PCMH_sub2"/>
</dbReference>
<organism evidence="11 12">
    <name type="scientific">Ceratopteris richardii</name>
    <name type="common">Triangle waterfern</name>
    <dbReference type="NCBI Taxonomy" id="49495"/>
    <lineage>
        <taxon>Eukaryota</taxon>
        <taxon>Viridiplantae</taxon>
        <taxon>Streptophyta</taxon>
        <taxon>Embryophyta</taxon>
        <taxon>Tracheophyta</taxon>
        <taxon>Polypodiopsida</taxon>
        <taxon>Polypodiidae</taxon>
        <taxon>Polypodiales</taxon>
        <taxon>Pteridineae</taxon>
        <taxon>Pteridaceae</taxon>
        <taxon>Parkerioideae</taxon>
        <taxon>Ceratopteris</taxon>
    </lineage>
</organism>
<proteinExistence type="inferred from homology"/>
<dbReference type="GO" id="GO:0004458">
    <property type="term" value="F:D-lactate dehydrogenase (cytochrome) activity"/>
    <property type="evidence" value="ECO:0007669"/>
    <property type="project" value="UniProtKB-EC"/>
</dbReference>
<feature type="domain" description="FAD-binding PCMH-type" evidence="10">
    <location>
        <begin position="129"/>
        <end position="306"/>
    </location>
</feature>
<dbReference type="EMBL" id="CM035419">
    <property type="protein sequence ID" value="KAH7415176.1"/>
    <property type="molecule type" value="Genomic_DNA"/>
</dbReference>
<keyword evidence="12" id="KW-1185">Reference proteome</keyword>
<dbReference type="Gene3D" id="3.30.70.2740">
    <property type="match status" value="1"/>
</dbReference>
<keyword evidence="4" id="KW-0285">Flavoprotein</keyword>
<reference evidence="11" key="1">
    <citation type="submission" date="2021-08" db="EMBL/GenBank/DDBJ databases">
        <title>WGS assembly of Ceratopteris richardii.</title>
        <authorList>
            <person name="Marchant D.B."/>
            <person name="Chen G."/>
            <person name="Jenkins J."/>
            <person name="Shu S."/>
            <person name="Leebens-Mack J."/>
            <person name="Grimwood J."/>
            <person name="Schmutz J."/>
            <person name="Soltis P."/>
            <person name="Soltis D."/>
            <person name="Chen Z.-H."/>
        </authorList>
    </citation>
    <scope>NUCLEOTIDE SEQUENCE</scope>
    <source>
        <strain evidence="11">Whitten #5841</strain>
        <tissue evidence="11">Leaf</tissue>
    </source>
</reference>
<dbReference type="PROSITE" id="PS51387">
    <property type="entry name" value="FAD_PCMH"/>
    <property type="match status" value="1"/>
</dbReference>
<comment type="similarity">
    <text evidence="3">Belongs to the FAD-binding oxidoreductase/transferase type 4 family.</text>
</comment>
<evidence type="ECO:0000256" key="2">
    <source>
        <dbReference type="ARBA" id="ARBA00004173"/>
    </source>
</evidence>
<dbReference type="SUPFAM" id="SSF56176">
    <property type="entry name" value="FAD-binding/transporter-associated domain-like"/>
    <property type="match status" value="1"/>
</dbReference>
<dbReference type="InterPro" id="IPR004113">
    <property type="entry name" value="FAD-bd_oxidored_4_C"/>
</dbReference>
<accession>A0A8T2T6R7</accession>
<keyword evidence="6" id="KW-0809">Transit peptide</keyword>
<evidence type="ECO:0000256" key="8">
    <source>
        <dbReference type="ARBA" id="ARBA00023128"/>
    </source>
</evidence>
<evidence type="ECO:0000256" key="9">
    <source>
        <dbReference type="ARBA" id="ARBA00038897"/>
    </source>
</evidence>
<dbReference type="GO" id="GO:0008720">
    <property type="term" value="F:D-lactate dehydrogenase (NAD+) activity"/>
    <property type="evidence" value="ECO:0007669"/>
    <property type="project" value="TreeGrafter"/>
</dbReference>
<dbReference type="PANTHER" id="PTHR11748">
    <property type="entry name" value="D-LACTATE DEHYDROGENASE"/>
    <property type="match status" value="1"/>
</dbReference>
<dbReference type="FunFam" id="3.30.465.10:FF:000027">
    <property type="entry name" value="D-lactate dehydrogenase [cytochrome], mitochondrial"/>
    <property type="match status" value="1"/>
</dbReference>
<dbReference type="PANTHER" id="PTHR11748:SF111">
    <property type="entry name" value="D-LACTATE DEHYDROGENASE, MITOCHONDRIAL-RELATED"/>
    <property type="match status" value="1"/>
</dbReference>
<evidence type="ECO:0000256" key="4">
    <source>
        <dbReference type="ARBA" id="ARBA00022630"/>
    </source>
</evidence>
<dbReference type="Pfam" id="PF01565">
    <property type="entry name" value="FAD_binding_4"/>
    <property type="match status" value="1"/>
</dbReference>
<dbReference type="AlphaFoldDB" id="A0A8T2T6R7"/>
<dbReference type="Pfam" id="PF02913">
    <property type="entry name" value="FAD-oxidase_C"/>
    <property type="match status" value="1"/>
</dbReference>
<dbReference type="InterPro" id="IPR016166">
    <property type="entry name" value="FAD-bd_PCMH"/>
</dbReference>
<dbReference type="OMA" id="RACNAYS"/>
<sequence length="554" mass="60788">MAPLSRFLTRRMLGPFRYFCFSAHVEQSSSPHSVALSDSYSFSSSSFPSSSRWKLNQLWPVSILLTAAAPLVLCHEESNDRHSATHEHDRALPISFLEELKSICGDNRVTLDLDERSSHSKPMSNFYPVINIPDVVVYPRNKNDVIAIVRTCSKYNIPIVPYGGATSIEGQILSPYGGLSMDMSLMKKIVELNVEDMDVVVEPGIGWQELNEFLRPYGLFFPLDPGPGASIGGMCATRCSGSLAVRYGTMKDNVLAVQVVLANGDVVKSANRARKSAAGYDLTKLMIGSEGTLGVFTEITLRLQKIPESSVVAICSFGSVKDAADVAIAIMHSGIQPSRLELLDEVMMNALNQANDLSLPEEPTLMFEFIGTDAYAQEQARHAHKVVKEHEGHSYTVFETPEEKETLWKMRKEILWAYLAIQEKTAALTTDVCVPLSRLAECISRTKEETDASFLMCATLAHAGDGNCHTAIVFDASKEEDVQEANRLITFIVDLALEMEGTCTGEHGVGIGKSKYLEKELGIGSLHAMRKIKNALDPANVMNPGKVLPAQFCS</sequence>
<dbReference type="GO" id="GO:0005739">
    <property type="term" value="C:mitochondrion"/>
    <property type="evidence" value="ECO:0007669"/>
    <property type="project" value="UniProtKB-SubCell"/>
</dbReference>
<dbReference type="SUPFAM" id="SSF55103">
    <property type="entry name" value="FAD-linked oxidases, C-terminal domain"/>
    <property type="match status" value="1"/>
</dbReference>
<dbReference type="FunFam" id="1.10.45.10:FF:000001">
    <property type="entry name" value="D-lactate dehydrogenase mitochondrial"/>
    <property type="match status" value="1"/>
</dbReference>
<keyword evidence="5" id="KW-0274">FAD</keyword>
<comment type="caution">
    <text evidence="11">The sequence shown here is derived from an EMBL/GenBank/DDBJ whole genome shotgun (WGS) entry which is preliminary data.</text>
</comment>
<evidence type="ECO:0000259" key="10">
    <source>
        <dbReference type="PROSITE" id="PS51387"/>
    </source>
</evidence>
<evidence type="ECO:0000256" key="3">
    <source>
        <dbReference type="ARBA" id="ARBA00008000"/>
    </source>
</evidence>
<dbReference type="Gene3D" id="1.10.45.10">
    <property type="entry name" value="Vanillyl-alcohol Oxidase, Chain A, domain 4"/>
    <property type="match status" value="1"/>
</dbReference>
<comment type="subcellular location">
    <subcellularLocation>
        <location evidence="2">Mitochondrion</location>
    </subcellularLocation>
</comment>
<keyword evidence="8" id="KW-0496">Mitochondrion</keyword>
<dbReference type="InterPro" id="IPR016171">
    <property type="entry name" value="Vanillyl_alc_oxidase_C-sub2"/>
</dbReference>
<gene>
    <name evidence="11" type="ORF">KP509_14G031400</name>
</gene>
<name>A0A8T2T6R7_CERRI</name>
<evidence type="ECO:0000256" key="7">
    <source>
        <dbReference type="ARBA" id="ARBA00023002"/>
    </source>
</evidence>
<dbReference type="InterPro" id="IPR006094">
    <property type="entry name" value="Oxid_FAD_bind_N"/>
</dbReference>
<evidence type="ECO:0000256" key="1">
    <source>
        <dbReference type="ARBA" id="ARBA00001974"/>
    </source>
</evidence>